<comment type="caution">
    <text evidence="2">The sequence shown here is derived from an EMBL/GenBank/DDBJ whole genome shotgun (WGS) entry which is preliminary data.</text>
</comment>
<evidence type="ECO:0000313" key="2">
    <source>
        <dbReference type="EMBL" id="KAI2645788.1"/>
    </source>
</evidence>
<accession>A0ABQ8L4X9</accession>
<organism evidence="2 3">
    <name type="scientific">Labeo rohita</name>
    <name type="common">Indian major carp</name>
    <name type="synonym">Cyprinus rohita</name>
    <dbReference type="NCBI Taxonomy" id="84645"/>
    <lineage>
        <taxon>Eukaryota</taxon>
        <taxon>Metazoa</taxon>
        <taxon>Chordata</taxon>
        <taxon>Craniata</taxon>
        <taxon>Vertebrata</taxon>
        <taxon>Euteleostomi</taxon>
        <taxon>Actinopterygii</taxon>
        <taxon>Neopterygii</taxon>
        <taxon>Teleostei</taxon>
        <taxon>Ostariophysi</taxon>
        <taxon>Cypriniformes</taxon>
        <taxon>Cyprinidae</taxon>
        <taxon>Labeoninae</taxon>
        <taxon>Labeonini</taxon>
        <taxon>Labeo</taxon>
    </lineage>
</organism>
<evidence type="ECO:0000259" key="1">
    <source>
        <dbReference type="Pfam" id="PF17921"/>
    </source>
</evidence>
<gene>
    <name evidence="2" type="ORF">H4Q32_024595</name>
</gene>
<protein>
    <submittedName>
        <fullName evidence="2">Transposon Tf2-9 polyprotein</fullName>
    </submittedName>
</protein>
<reference evidence="2 3" key="1">
    <citation type="submission" date="2022-01" db="EMBL/GenBank/DDBJ databases">
        <title>A high-quality chromosome-level genome assembly of rohu carp, Labeo rohita.</title>
        <authorList>
            <person name="Arick M.A. II"/>
            <person name="Hsu C.-Y."/>
            <person name="Magbanua Z."/>
            <person name="Pechanova O."/>
            <person name="Grover C."/>
            <person name="Miller E."/>
            <person name="Thrash A."/>
            <person name="Ezzel L."/>
            <person name="Alam S."/>
            <person name="Benzie J."/>
            <person name="Hamilton M."/>
            <person name="Karsi A."/>
            <person name="Lawrence M.L."/>
            <person name="Peterson D.G."/>
        </authorList>
    </citation>
    <scope>NUCLEOTIDE SEQUENCE [LARGE SCALE GENOMIC DNA]</scope>
    <source>
        <strain evidence="3">BAU-BD-2019</strain>
        <tissue evidence="2">Blood</tissue>
    </source>
</reference>
<keyword evidence="3" id="KW-1185">Reference proteome</keyword>
<dbReference type="EMBL" id="JACTAM010002132">
    <property type="protein sequence ID" value="KAI2645788.1"/>
    <property type="molecule type" value="Genomic_DNA"/>
</dbReference>
<proteinExistence type="predicted"/>
<dbReference type="InterPro" id="IPR041588">
    <property type="entry name" value="Integrase_H2C2"/>
</dbReference>
<feature type="domain" description="Integrase zinc-binding" evidence="1">
    <location>
        <begin position="15"/>
        <end position="41"/>
    </location>
</feature>
<evidence type="ECO:0000313" key="3">
    <source>
        <dbReference type="Proteomes" id="UP000830375"/>
    </source>
</evidence>
<name>A0ABQ8L4X9_LABRO</name>
<dbReference type="Proteomes" id="UP000830375">
    <property type="component" value="Unassembled WGS sequence"/>
</dbReference>
<sequence>MSSRALDTQAASAPSRFCRPSMTQDVIRYVRSCLVCAISKTPRQFPSGKLVPLLVPRRPRSLEWTLSQTYL</sequence>
<dbReference type="Pfam" id="PF17921">
    <property type="entry name" value="Integrase_H2C2"/>
    <property type="match status" value="1"/>
</dbReference>